<evidence type="ECO:0000313" key="6">
    <source>
        <dbReference type="EMBL" id="CAA2960410.1"/>
    </source>
</evidence>
<comment type="subcellular location">
    <subcellularLocation>
        <location evidence="1">Cytoplasm</location>
    </subcellularLocation>
</comment>
<dbReference type="Gene3D" id="3.40.30.10">
    <property type="entry name" value="Glutaredoxin"/>
    <property type="match status" value="1"/>
</dbReference>
<evidence type="ECO:0000256" key="2">
    <source>
        <dbReference type="ARBA" id="ARBA00007568"/>
    </source>
</evidence>
<dbReference type="PANTHER" id="PTHR10168">
    <property type="entry name" value="GLUTAREDOXIN"/>
    <property type="match status" value="1"/>
</dbReference>
<comment type="similarity">
    <text evidence="2">Belongs to the glutaredoxin family. CC-type subfamily.</text>
</comment>
<gene>
    <name evidence="6" type="ORF">OLEA9_A034668</name>
</gene>
<keyword evidence="3" id="KW-0963">Cytoplasm</keyword>
<dbReference type="SUPFAM" id="SSF52833">
    <property type="entry name" value="Thioredoxin-like"/>
    <property type="match status" value="1"/>
</dbReference>
<evidence type="ECO:0000256" key="4">
    <source>
        <dbReference type="ARBA" id="ARBA00023284"/>
    </source>
</evidence>
<accession>A0A8S0PZ16</accession>
<protein>
    <submittedName>
        <fullName evidence="6">Glutaredoxin-C9-like</fullName>
    </submittedName>
</protein>
<name>A0A8S0PZ16_OLEEU</name>
<dbReference type="InterPro" id="IPR036249">
    <property type="entry name" value="Thioredoxin-like_sf"/>
</dbReference>
<dbReference type="AlphaFoldDB" id="A0A8S0PZ16"/>
<evidence type="ECO:0000256" key="1">
    <source>
        <dbReference type="ARBA" id="ARBA00004496"/>
    </source>
</evidence>
<comment type="caution">
    <text evidence="6">The sequence shown here is derived from an EMBL/GenBank/DDBJ whole genome shotgun (WGS) entry which is preliminary data.</text>
</comment>
<dbReference type="Proteomes" id="UP000594638">
    <property type="component" value="Unassembled WGS sequence"/>
</dbReference>
<organism evidence="6 7">
    <name type="scientific">Olea europaea subsp. europaea</name>
    <dbReference type="NCBI Taxonomy" id="158383"/>
    <lineage>
        <taxon>Eukaryota</taxon>
        <taxon>Viridiplantae</taxon>
        <taxon>Streptophyta</taxon>
        <taxon>Embryophyta</taxon>
        <taxon>Tracheophyta</taxon>
        <taxon>Spermatophyta</taxon>
        <taxon>Magnoliopsida</taxon>
        <taxon>eudicotyledons</taxon>
        <taxon>Gunneridae</taxon>
        <taxon>Pentapetalae</taxon>
        <taxon>asterids</taxon>
        <taxon>lamiids</taxon>
        <taxon>Lamiales</taxon>
        <taxon>Oleaceae</taxon>
        <taxon>Oleeae</taxon>
        <taxon>Olea</taxon>
    </lineage>
</organism>
<sequence length="150" mass="16576">MQEPILYGNLLLQQKPKTLRKPNLNPNPNNVKGIKENASSLYDFSDLKNMVKDNAVIVFGKKGCCMSHVIKRLLQALGVNPAVYEVDEVDENEVVIELEGIRAGDGKQCSMQFPAVFIGGRWFGGLERIIASHITGELTPLLKQAGALWL</sequence>
<keyword evidence="4" id="KW-0676">Redox-active center</keyword>
<dbReference type="Gramene" id="OE9A034668T1">
    <property type="protein sequence ID" value="OE9A034668C1"/>
    <property type="gene ID" value="OE9A034668"/>
</dbReference>
<reference evidence="6 7" key="1">
    <citation type="submission" date="2019-12" db="EMBL/GenBank/DDBJ databases">
        <authorList>
            <person name="Alioto T."/>
            <person name="Alioto T."/>
            <person name="Gomez Garrido J."/>
        </authorList>
    </citation>
    <scope>NUCLEOTIDE SEQUENCE [LARGE SCALE GENOMIC DNA]</scope>
</reference>
<dbReference type="InterPro" id="IPR011905">
    <property type="entry name" value="GlrX-like_pln_2"/>
</dbReference>
<dbReference type="GO" id="GO:0005737">
    <property type="term" value="C:cytoplasm"/>
    <property type="evidence" value="ECO:0007669"/>
    <property type="project" value="UniProtKB-SubCell"/>
</dbReference>
<evidence type="ECO:0000256" key="3">
    <source>
        <dbReference type="ARBA" id="ARBA00022490"/>
    </source>
</evidence>
<dbReference type="PROSITE" id="PS51354">
    <property type="entry name" value="GLUTAREDOXIN_2"/>
    <property type="match status" value="1"/>
</dbReference>
<evidence type="ECO:0000313" key="7">
    <source>
        <dbReference type="Proteomes" id="UP000594638"/>
    </source>
</evidence>
<dbReference type="EMBL" id="CACTIH010000398">
    <property type="protein sequence ID" value="CAA2960410.1"/>
    <property type="molecule type" value="Genomic_DNA"/>
</dbReference>
<proteinExistence type="inferred from homology"/>
<keyword evidence="7" id="KW-1185">Reference proteome</keyword>
<feature type="domain" description="Glutaredoxin" evidence="5">
    <location>
        <begin position="56"/>
        <end position="121"/>
    </location>
</feature>
<evidence type="ECO:0000259" key="5">
    <source>
        <dbReference type="Pfam" id="PF00462"/>
    </source>
</evidence>
<dbReference type="NCBIfam" id="TIGR02189">
    <property type="entry name" value="GlrX-like_plant"/>
    <property type="match status" value="1"/>
</dbReference>
<dbReference type="Pfam" id="PF00462">
    <property type="entry name" value="Glutaredoxin"/>
    <property type="match status" value="1"/>
</dbReference>
<dbReference type="OrthoDB" id="909363at2759"/>
<dbReference type="InterPro" id="IPR002109">
    <property type="entry name" value="Glutaredoxin"/>
</dbReference>